<proteinExistence type="predicted"/>
<accession>A0A143PU71</accession>
<keyword evidence="1" id="KW-0472">Membrane</keyword>
<feature type="domain" description="Putative Flp pilus-assembly TadG-like N-terminal" evidence="2">
    <location>
        <begin position="12"/>
        <end position="56"/>
    </location>
</feature>
<keyword evidence="3" id="KW-0347">Helicase</keyword>
<protein>
    <submittedName>
        <fullName evidence="3">Helicase/secretion neighborhood TadE-like protein</fullName>
    </submittedName>
</protein>
<dbReference type="Pfam" id="PF13400">
    <property type="entry name" value="Tad"/>
    <property type="match status" value="1"/>
</dbReference>
<feature type="transmembrane region" description="Helical" evidence="1">
    <location>
        <begin position="12"/>
        <end position="40"/>
    </location>
</feature>
<reference evidence="4" key="2">
    <citation type="submission" date="2016-04" db="EMBL/GenBank/DDBJ databases">
        <title>First Complete Genome Sequence of a Subdivision 6 Acidobacterium.</title>
        <authorList>
            <person name="Huang S."/>
            <person name="Vieira S."/>
            <person name="Bunk B."/>
            <person name="Riedel T."/>
            <person name="Sproeer C."/>
            <person name="Overmann J."/>
        </authorList>
    </citation>
    <scope>NUCLEOTIDE SEQUENCE [LARGE SCALE GENOMIC DNA]</scope>
    <source>
        <strain evidence="4">DSM 100886 HEG_-6_39</strain>
    </source>
</reference>
<dbReference type="RefSeq" id="WP_110173737.1">
    <property type="nucleotide sequence ID" value="NZ_CP015136.1"/>
</dbReference>
<evidence type="ECO:0000313" key="4">
    <source>
        <dbReference type="Proteomes" id="UP000076079"/>
    </source>
</evidence>
<organism evidence="3 4">
    <name type="scientific">Luteitalea pratensis</name>
    <dbReference type="NCBI Taxonomy" id="1855912"/>
    <lineage>
        <taxon>Bacteria</taxon>
        <taxon>Pseudomonadati</taxon>
        <taxon>Acidobacteriota</taxon>
        <taxon>Vicinamibacteria</taxon>
        <taxon>Vicinamibacterales</taxon>
        <taxon>Vicinamibacteraceae</taxon>
        <taxon>Luteitalea</taxon>
    </lineage>
</organism>
<keyword evidence="3" id="KW-0378">Hydrolase</keyword>
<keyword evidence="1" id="KW-0812">Transmembrane</keyword>
<dbReference type="AlphaFoldDB" id="A0A143PU71"/>
<keyword evidence="3" id="KW-0547">Nucleotide-binding</keyword>
<keyword evidence="3" id="KW-0067">ATP-binding</keyword>
<dbReference type="KEGG" id="abac:LuPra_05540"/>
<sequence length="418" mass="45118">MRRAIWRDDRGAVLVHVAVALVGLLAFSSLTIDYGVLWVARRQAQNAADAAALAAAHSLAYGDLTDMTTLTARVKAVGVSVAQQHLVWGQAPSVTPDDITIITCPPLTPGVPDQCVRVEVFRRQGRSPLPTFFGNLVGVTSQGVQATATAQVAVGATTSCVRPWAIPDKWLDRIDDDAPKDIDTWTMDDTFNRYYESGALKGELLGPVETLDEYVPSMGYKVPDDIGLRVKLKVGSPQDTISPGFFLPISIGGTGGNVYQENIEECNPHQFAIGDVLSTEEGVEVEPGNMIGPTKHGVDNLIAADTLMNGEEAVWKCTDGHVASANEDCAGYPSTGTSLRIVPLPVFDVQAYLDEKYFGEDKTTGRFNLKITRLVGFFIERMQGNDVIGRVTYYPANGTLGSGTANNANFLRKIILVR</sequence>
<dbReference type="STRING" id="1855912.LuPra_05540"/>
<dbReference type="OrthoDB" id="5447051at2"/>
<keyword evidence="4" id="KW-1185">Reference proteome</keyword>
<dbReference type="Proteomes" id="UP000076079">
    <property type="component" value="Chromosome"/>
</dbReference>
<evidence type="ECO:0000313" key="3">
    <source>
        <dbReference type="EMBL" id="AMY12267.1"/>
    </source>
</evidence>
<keyword evidence="1" id="KW-1133">Transmembrane helix</keyword>
<name>A0A143PU71_LUTPR</name>
<evidence type="ECO:0000259" key="2">
    <source>
        <dbReference type="Pfam" id="PF13400"/>
    </source>
</evidence>
<gene>
    <name evidence="3" type="ORF">LuPra_05540</name>
</gene>
<dbReference type="EMBL" id="CP015136">
    <property type="protein sequence ID" value="AMY12267.1"/>
    <property type="molecule type" value="Genomic_DNA"/>
</dbReference>
<evidence type="ECO:0000256" key="1">
    <source>
        <dbReference type="SAM" id="Phobius"/>
    </source>
</evidence>
<dbReference type="InterPro" id="IPR028087">
    <property type="entry name" value="Tad_N"/>
</dbReference>
<dbReference type="GO" id="GO:0004386">
    <property type="term" value="F:helicase activity"/>
    <property type="evidence" value="ECO:0007669"/>
    <property type="project" value="UniProtKB-KW"/>
</dbReference>
<reference evidence="3 4" key="1">
    <citation type="journal article" date="2016" name="Genome Announc.">
        <title>First Complete Genome Sequence of a Subdivision 6 Acidobacterium Strain.</title>
        <authorList>
            <person name="Huang S."/>
            <person name="Vieira S."/>
            <person name="Bunk B."/>
            <person name="Riedel T."/>
            <person name="Sproer C."/>
            <person name="Overmann J."/>
        </authorList>
    </citation>
    <scope>NUCLEOTIDE SEQUENCE [LARGE SCALE GENOMIC DNA]</scope>
    <source>
        <strain evidence="4">DSM 100886 HEG_-6_39</strain>
    </source>
</reference>